<sequence>MYLHKMTDVHSQAPTVWITLFPLITSVSIIVCSVEAFPSTEYTGDCCTHPHKKGPCLAEPCGEPKWGRIPVHLHNKPTAREKGYHYTKKKLRPRVPVGWLRALRLCDGWLDEAMLEGFQLTPSYICATTTSHCS</sequence>
<comment type="caution">
    <text evidence="1">The sequence shown here is derived from an EMBL/GenBank/DDBJ whole genome shotgun (WGS) entry which is preliminary data.</text>
</comment>
<evidence type="ECO:0000313" key="2">
    <source>
        <dbReference type="Proteomes" id="UP001302126"/>
    </source>
</evidence>
<dbReference type="EMBL" id="MU864383">
    <property type="protein sequence ID" value="KAK4188788.1"/>
    <property type="molecule type" value="Genomic_DNA"/>
</dbReference>
<dbReference type="Proteomes" id="UP001302126">
    <property type="component" value="Unassembled WGS sequence"/>
</dbReference>
<proteinExistence type="predicted"/>
<evidence type="ECO:0000313" key="1">
    <source>
        <dbReference type="EMBL" id="KAK4188788.1"/>
    </source>
</evidence>
<reference evidence="1" key="2">
    <citation type="submission" date="2023-05" db="EMBL/GenBank/DDBJ databases">
        <authorList>
            <consortium name="Lawrence Berkeley National Laboratory"/>
            <person name="Steindorff A."/>
            <person name="Hensen N."/>
            <person name="Bonometti L."/>
            <person name="Westerberg I."/>
            <person name="Brannstrom I.O."/>
            <person name="Guillou S."/>
            <person name="Cros-Aarteil S."/>
            <person name="Calhoun S."/>
            <person name="Haridas S."/>
            <person name="Kuo A."/>
            <person name="Mondo S."/>
            <person name="Pangilinan J."/>
            <person name="Riley R."/>
            <person name="Labutti K."/>
            <person name="Andreopoulos B."/>
            <person name="Lipzen A."/>
            <person name="Chen C."/>
            <person name="Yanf M."/>
            <person name="Daum C."/>
            <person name="Ng V."/>
            <person name="Clum A."/>
            <person name="Ohm R."/>
            <person name="Martin F."/>
            <person name="Silar P."/>
            <person name="Natvig D."/>
            <person name="Lalanne C."/>
            <person name="Gautier V."/>
            <person name="Ament-Velasquez S.L."/>
            <person name="Kruys A."/>
            <person name="Hutchinson M.I."/>
            <person name="Powell A.J."/>
            <person name="Barry K."/>
            <person name="Miller A.N."/>
            <person name="Grigoriev I.V."/>
            <person name="Debuchy R."/>
            <person name="Gladieux P."/>
            <person name="Thoren M.H."/>
            <person name="Johannesson H."/>
        </authorList>
    </citation>
    <scope>NUCLEOTIDE SEQUENCE</scope>
    <source>
        <strain evidence="1">PSN309</strain>
    </source>
</reference>
<reference evidence="1" key="1">
    <citation type="journal article" date="2023" name="Mol. Phylogenet. Evol.">
        <title>Genome-scale phylogeny and comparative genomics of the fungal order Sordariales.</title>
        <authorList>
            <person name="Hensen N."/>
            <person name="Bonometti L."/>
            <person name="Westerberg I."/>
            <person name="Brannstrom I.O."/>
            <person name="Guillou S."/>
            <person name="Cros-Aarteil S."/>
            <person name="Calhoun S."/>
            <person name="Haridas S."/>
            <person name="Kuo A."/>
            <person name="Mondo S."/>
            <person name="Pangilinan J."/>
            <person name="Riley R."/>
            <person name="LaButti K."/>
            <person name="Andreopoulos B."/>
            <person name="Lipzen A."/>
            <person name="Chen C."/>
            <person name="Yan M."/>
            <person name="Daum C."/>
            <person name="Ng V."/>
            <person name="Clum A."/>
            <person name="Steindorff A."/>
            <person name="Ohm R.A."/>
            <person name="Martin F."/>
            <person name="Silar P."/>
            <person name="Natvig D.O."/>
            <person name="Lalanne C."/>
            <person name="Gautier V."/>
            <person name="Ament-Velasquez S.L."/>
            <person name="Kruys A."/>
            <person name="Hutchinson M.I."/>
            <person name="Powell A.J."/>
            <person name="Barry K."/>
            <person name="Miller A.N."/>
            <person name="Grigoriev I.V."/>
            <person name="Debuchy R."/>
            <person name="Gladieux P."/>
            <person name="Hiltunen Thoren M."/>
            <person name="Johannesson H."/>
        </authorList>
    </citation>
    <scope>NUCLEOTIDE SEQUENCE</scope>
    <source>
        <strain evidence="1">PSN309</strain>
    </source>
</reference>
<organism evidence="1 2">
    <name type="scientific">Podospora australis</name>
    <dbReference type="NCBI Taxonomy" id="1536484"/>
    <lineage>
        <taxon>Eukaryota</taxon>
        <taxon>Fungi</taxon>
        <taxon>Dikarya</taxon>
        <taxon>Ascomycota</taxon>
        <taxon>Pezizomycotina</taxon>
        <taxon>Sordariomycetes</taxon>
        <taxon>Sordariomycetidae</taxon>
        <taxon>Sordariales</taxon>
        <taxon>Podosporaceae</taxon>
        <taxon>Podospora</taxon>
    </lineage>
</organism>
<accession>A0AAN6WW84</accession>
<name>A0AAN6WW84_9PEZI</name>
<keyword evidence="2" id="KW-1185">Reference proteome</keyword>
<gene>
    <name evidence="1" type="ORF">QBC35DRAFT_181719</name>
</gene>
<protein>
    <submittedName>
        <fullName evidence="1">Uncharacterized protein</fullName>
    </submittedName>
</protein>
<dbReference type="AlphaFoldDB" id="A0AAN6WW84"/>